<name>A0AAD7SF28_9TELE</name>
<dbReference type="AlphaFoldDB" id="A0AAD7SF28"/>
<dbReference type="EMBL" id="JAINUG010000072">
    <property type="protein sequence ID" value="KAJ8401152.1"/>
    <property type="molecule type" value="Genomic_DNA"/>
</dbReference>
<evidence type="ECO:0000313" key="2">
    <source>
        <dbReference type="Proteomes" id="UP001221898"/>
    </source>
</evidence>
<comment type="caution">
    <text evidence="1">The sequence shown here is derived from an EMBL/GenBank/DDBJ whole genome shotgun (WGS) entry which is preliminary data.</text>
</comment>
<keyword evidence="2" id="KW-1185">Reference proteome</keyword>
<protein>
    <submittedName>
        <fullName evidence="1">Uncharacterized protein</fullName>
    </submittedName>
</protein>
<gene>
    <name evidence="1" type="ORF">AAFF_G00387340</name>
</gene>
<evidence type="ECO:0000313" key="1">
    <source>
        <dbReference type="EMBL" id="KAJ8401152.1"/>
    </source>
</evidence>
<organism evidence="1 2">
    <name type="scientific">Aldrovandia affinis</name>
    <dbReference type="NCBI Taxonomy" id="143900"/>
    <lineage>
        <taxon>Eukaryota</taxon>
        <taxon>Metazoa</taxon>
        <taxon>Chordata</taxon>
        <taxon>Craniata</taxon>
        <taxon>Vertebrata</taxon>
        <taxon>Euteleostomi</taxon>
        <taxon>Actinopterygii</taxon>
        <taxon>Neopterygii</taxon>
        <taxon>Teleostei</taxon>
        <taxon>Notacanthiformes</taxon>
        <taxon>Halosauridae</taxon>
        <taxon>Aldrovandia</taxon>
    </lineage>
</organism>
<reference evidence="1" key="1">
    <citation type="journal article" date="2023" name="Science">
        <title>Genome structures resolve the early diversification of teleost fishes.</title>
        <authorList>
            <person name="Parey E."/>
            <person name="Louis A."/>
            <person name="Montfort J."/>
            <person name="Bouchez O."/>
            <person name="Roques C."/>
            <person name="Iampietro C."/>
            <person name="Lluch J."/>
            <person name="Castinel A."/>
            <person name="Donnadieu C."/>
            <person name="Desvignes T."/>
            <person name="Floi Bucao C."/>
            <person name="Jouanno E."/>
            <person name="Wen M."/>
            <person name="Mejri S."/>
            <person name="Dirks R."/>
            <person name="Jansen H."/>
            <person name="Henkel C."/>
            <person name="Chen W.J."/>
            <person name="Zahm M."/>
            <person name="Cabau C."/>
            <person name="Klopp C."/>
            <person name="Thompson A.W."/>
            <person name="Robinson-Rechavi M."/>
            <person name="Braasch I."/>
            <person name="Lecointre G."/>
            <person name="Bobe J."/>
            <person name="Postlethwait J.H."/>
            <person name="Berthelot C."/>
            <person name="Roest Crollius H."/>
            <person name="Guiguen Y."/>
        </authorList>
    </citation>
    <scope>NUCLEOTIDE SEQUENCE</scope>
    <source>
        <strain evidence="1">NC1722</strain>
    </source>
</reference>
<proteinExistence type="predicted"/>
<accession>A0AAD7SF28</accession>
<dbReference type="Proteomes" id="UP001221898">
    <property type="component" value="Unassembled WGS sequence"/>
</dbReference>
<sequence length="328" mass="33636">GGEDGRRGDRGGAVLDAAPAGEAGEAVAVLEAWPLQLVGGGERRGSPALLCVVDEVAAWAVGAEPDGVEGAAQLGLVLGVAAQAAQLVDAVGELTLVAVLAGAVLLEGPAQFRLVAAGIHLPLAAGAVAALLQQPLSGLGVRPVPESVLFVAATSPPPPPEESEGSTLRLLRNWFWLNLELGSVTECRRWYGPPTEGVPTAFLSSRAPVVVVEMGGLPPVQGTDISSDVGLGGCGTVWRRCAFSRPGHGCAGSTELLRDLGHLTGGPDTGRNENSMVLDHLQGKCNDGWSGGWVKVLFEVAVGVQFSVLCILVHVVSHIYLNPVNSCL</sequence>
<feature type="non-terminal residue" evidence="1">
    <location>
        <position position="1"/>
    </location>
</feature>